<dbReference type="SUPFAM" id="SSF49723">
    <property type="entry name" value="Lipase/lipooxygenase domain (PLAT/LH2 domain)"/>
    <property type="match status" value="8"/>
</dbReference>
<dbReference type="InterPro" id="IPR052970">
    <property type="entry name" value="Inner_ear_hair_cell_LOXHD"/>
</dbReference>
<dbReference type="PANTHER" id="PTHR45901:SF3">
    <property type="entry name" value="LIPOXYGENASE HOMOLOGY DOMAIN-CONTAINING PROTEIN 1"/>
    <property type="match status" value="1"/>
</dbReference>
<organism evidence="4 5">
    <name type="scientific">Rotaria socialis</name>
    <dbReference type="NCBI Taxonomy" id="392032"/>
    <lineage>
        <taxon>Eukaryota</taxon>
        <taxon>Metazoa</taxon>
        <taxon>Spiralia</taxon>
        <taxon>Gnathifera</taxon>
        <taxon>Rotifera</taxon>
        <taxon>Eurotatoria</taxon>
        <taxon>Bdelloidea</taxon>
        <taxon>Philodinida</taxon>
        <taxon>Philodinidae</taxon>
        <taxon>Rotaria</taxon>
    </lineage>
</organism>
<comment type="caution">
    <text evidence="4">The sequence shown here is derived from an EMBL/GenBank/DDBJ whole genome shotgun (WGS) entry which is preliminary data.</text>
</comment>
<feature type="domain" description="PLAT" evidence="3">
    <location>
        <begin position="306"/>
        <end position="424"/>
    </location>
</feature>
<evidence type="ECO:0000313" key="5">
    <source>
        <dbReference type="Proteomes" id="UP000663872"/>
    </source>
</evidence>
<dbReference type="Pfam" id="PF01477">
    <property type="entry name" value="PLAT"/>
    <property type="match status" value="8"/>
</dbReference>
<feature type="domain" description="PLAT" evidence="3">
    <location>
        <begin position="835"/>
        <end position="953"/>
    </location>
</feature>
<dbReference type="PROSITE" id="PS50095">
    <property type="entry name" value="PLAT"/>
    <property type="match status" value="8"/>
</dbReference>
<feature type="region of interest" description="Disordered" evidence="2">
    <location>
        <begin position="670"/>
        <end position="705"/>
    </location>
</feature>
<feature type="compositionally biased region" description="Basic and acidic residues" evidence="2">
    <location>
        <begin position="690"/>
        <end position="701"/>
    </location>
</feature>
<feature type="region of interest" description="Disordered" evidence="2">
    <location>
        <begin position="1191"/>
        <end position="1219"/>
    </location>
</feature>
<evidence type="ECO:0000256" key="2">
    <source>
        <dbReference type="SAM" id="MobiDB-lite"/>
    </source>
</evidence>
<evidence type="ECO:0000313" key="4">
    <source>
        <dbReference type="EMBL" id="CAF3330888.1"/>
    </source>
</evidence>
<dbReference type="EMBL" id="CAJNYT010000121">
    <property type="protein sequence ID" value="CAF3330888.1"/>
    <property type="molecule type" value="Genomic_DNA"/>
</dbReference>
<feature type="compositionally biased region" description="Basic and acidic residues" evidence="2">
    <location>
        <begin position="1203"/>
        <end position="1212"/>
    </location>
</feature>
<dbReference type="InterPro" id="IPR036392">
    <property type="entry name" value="PLAT/LH2_dom_sf"/>
</dbReference>
<name>A0A817UIE5_9BILA</name>
<proteinExistence type="predicted"/>
<comment type="caution">
    <text evidence="1">Lacks conserved residue(s) required for the propagation of feature annotation.</text>
</comment>
<reference evidence="4" key="1">
    <citation type="submission" date="2021-02" db="EMBL/GenBank/DDBJ databases">
        <authorList>
            <person name="Nowell W R."/>
        </authorList>
    </citation>
    <scope>NUCLEOTIDE SEQUENCE</scope>
</reference>
<feature type="domain" description="PLAT" evidence="3">
    <location>
        <begin position="432"/>
        <end position="546"/>
    </location>
</feature>
<accession>A0A817UIE5</accession>
<dbReference type="PANTHER" id="PTHR45901">
    <property type="entry name" value="PROTEIN CBG12474"/>
    <property type="match status" value="1"/>
</dbReference>
<evidence type="ECO:0000259" key="3">
    <source>
        <dbReference type="PROSITE" id="PS50095"/>
    </source>
</evidence>
<feature type="domain" description="PLAT" evidence="3">
    <location>
        <begin position="564"/>
        <end position="681"/>
    </location>
</feature>
<evidence type="ECO:0000256" key="1">
    <source>
        <dbReference type="PROSITE-ProRule" id="PRU00152"/>
    </source>
</evidence>
<feature type="region of interest" description="Disordered" evidence="2">
    <location>
        <begin position="944"/>
        <end position="967"/>
    </location>
</feature>
<sequence>MSCCCGKNTDGTDPKKIISDHSDSSSQRPIIPVNKSQNSKIEYSITVKTGDFPNSGTNGPVYVNIFGRDNKQTEDLLLSGKDQPFSQGSTIKFQINATDIGKPQRIIIRHEDILTGWYVDYVEISVHNFLVRFTANRWLSGSKNDRKLDAELFGTEQPAVTYNIEVQTGDKQVEPLDSPVYIQIFGTTTATPKLFLESQQDSFTKDSTSEFTVASNNVGEIQRIIIGHEGLGKVNDWYLKKIKIQMLAQQQEYSINKCLSSTQGDQRLFVELSQANLRSPSSNAKNKVVVDIRNNFMSSCFLLGPSVYLVTIQTADVSQSKTTENVEMIVRGSAGQIAKLLLKGYAQILGENIFQQGNSDAFEIEHEDIGNIENITIGFSDSKQQVAWLLEYVDIKYKETFYRFQAHCWLSSRLGPNFSWMTIKPDTTEDEINYKVIIETGESNINANVILCIYGDENTTTNLPLRTTKDGSDAKFDQDSILEFDLRATDVGKITKINIGHDSDDSEQNWFLKSVQIEKNDEHYTFTANRWLSKEKDDQKTYIDLTPDGRKTPPSSPVPPKDQATYTITIVTSSEAGASTNSGVLMTIFGDKDQTKQFPLLNTKQGDKPLFESGKTNEFEMELDDVGDINKINIGIDGQGDQPSWHLKSIQIRKGSENYNFTAKKVLNQSTSSIDLTPGPARKTPSPEPVKIETPRSHTPEQKAPPVKEISYKVLVCTGSDQKDSINEDADFYIIIHGQKNQTKKLYLKEATISDKKDLFKKDGSTEFEFKTIDVGKIAKIVIGQDDSASDAIWHVDNVTIKRANEITPFNVEKTIERNSQVELTPSAIPKKTEATYKILIRTGPSQGEGNDNNLNITIFGKNSQTKQITLNATTKTNKNTPIKKNDKVEYEFKTNDVGKISKIVLSQDSNEQTLVWDIDNITVKRNNETTTFTVERKLEKDAEIELKPSPAPKKTGTPRKASKSSDCVPKTIVKMKDANYEIIISTGNQALEASAAIKIHGDNGTVRIPLTETKSGDKPFQSKSTNEFTCETNDVGKIKRIIIEHDGTDTDVIWHLNSVQIKKGSETYNFHADIHLDFKETKVNLYPIGALFGHSRDDYVQSELRRLRESLRAESSKFRPPIHKAYEPFVYNDLGPYFDTSSVEKAIYSPLEAPPGYYTRLTALRIVEPWETYGMDYAVNYQIIKQRAGRSFSSGKRPTSRSLDDSIDRKQGSTHLPKFPCVNMRKPAEYTRPLTMNDVPRIRSFIRSRYTTEAHAQMQKDYKRTHDDLYRMQLDDLDSYHKSNRGNMIRIYHSYLENTPGSKKALNELCERVAGVDTKSSINSTI</sequence>
<dbReference type="Proteomes" id="UP000663872">
    <property type="component" value="Unassembled WGS sequence"/>
</dbReference>
<feature type="domain" description="PLAT" evidence="3">
    <location>
        <begin position="41"/>
        <end position="153"/>
    </location>
</feature>
<feature type="domain" description="PLAT" evidence="3">
    <location>
        <begin position="160"/>
        <end position="273"/>
    </location>
</feature>
<feature type="domain" description="PLAT" evidence="3">
    <location>
        <begin position="710"/>
        <end position="830"/>
    </location>
</feature>
<feature type="domain" description="PLAT" evidence="3">
    <location>
        <begin position="979"/>
        <end position="1091"/>
    </location>
</feature>
<dbReference type="SMART" id="SM00308">
    <property type="entry name" value="LH2"/>
    <property type="match status" value="2"/>
</dbReference>
<feature type="compositionally biased region" description="Polar residues" evidence="2">
    <location>
        <begin position="1192"/>
        <end position="1202"/>
    </location>
</feature>
<dbReference type="InterPro" id="IPR001024">
    <property type="entry name" value="PLAT/LH2_dom"/>
</dbReference>
<protein>
    <recommendedName>
        <fullName evidence="3">PLAT domain-containing protein</fullName>
    </recommendedName>
</protein>
<dbReference type="Gene3D" id="2.60.60.20">
    <property type="entry name" value="PLAT/LH2 domain"/>
    <property type="match status" value="8"/>
</dbReference>
<gene>
    <name evidence="4" type="ORF">GRG538_LOCUS3534</name>
</gene>